<evidence type="ECO:0000256" key="1">
    <source>
        <dbReference type="SAM" id="MobiDB-lite"/>
    </source>
</evidence>
<reference evidence="2" key="2">
    <citation type="submission" date="2025-09" db="UniProtKB">
        <authorList>
            <consortium name="Ensembl"/>
        </authorList>
    </citation>
    <scope>IDENTIFICATION</scope>
</reference>
<dbReference type="Ensembl" id="ENSOSUT00000003952.1">
    <property type="protein sequence ID" value="ENSOSUP00000003833.1"/>
    <property type="gene ID" value="ENSOSUG00000002787.1"/>
</dbReference>
<organism evidence="2 3">
    <name type="scientific">Otus sunia</name>
    <name type="common">Oriental scops-owl</name>
    <dbReference type="NCBI Taxonomy" id="257818"/>
    <lineage>
        <taxon>Eukaryota</taxon>
        <taxon>Metazoa</taxon>
        <taxon>Chordata</taxon>
        <taxon>Craniata</taxon>
        <taxon>Vertebrata</taxon>
        <taxon>Euteleostomi</taxon>
        <taxon>Archelosauria</taxon>
        <taxon>Archosauria</taxon>
        <taxon>Dinosauria</taxon>
        <taxon>Saurischia</taxon>
        <taxon>Theropoda</taxon>
        <taxon>Coelurosauria</taxon>
        <taxon>Aves</taxon>
        <taxon>Neognathae</taxon>
        <taxon>Neoaves</taxon>
        <taxon>Telluraves</taxon>
        <taxon>Strigiformes</taxon>
        <taxon>Strigidae</taxon>
        <taxon>Otus</taxon>
    </lineage>
</organism>
<protein>
    <submittedName>
        <fullName evidence="2">Uncharacterized protein</fullName>
    </submittedName>
</protein>
<proteinExistence type="predicted"/>
<dbReference type="AlphaFoldDB" id="A0A8C8ACI3"/>
<sequence>MSRTNRPPLSLSRMVSARGFPQNSSAPQNPAVCTQNPPSEPRAGGMGAHADPKIPLFAPKTFSLRPWGRGMGVQADPWGVHTSPPPAPQNPAVCTQNPPSELLGGECGCRWTPG</sequence>
<accession>A0A8C8ACI3</accession>
<keyword evidence="3" id="KW-1185">Reference proteome</keyword>
<feature type="compositionally biased region" description="Polar residues" evidence="1">
    <location>
        <begin position="21"/>
        <end position="37"/>
    </location>
</feature>
<evidence type="ECO:0000313" key="2">
    <source>
        <dbReference type="Ensembl" id="ENSOSUP00000003833.1"/>
    </source>
</evidence>
<feature type="region of interest" description="Disordered" evidence="1">
    <location>
        <begin position="1"/>
        <end position="54"/>
    </location>
</feature>
<name>A0A8C8ACI3_9STRI</name>
<dbReference type="Proteomes" id="UP000694552">
    <property type="component" value="Unplaced"/>
</dbReference>
<evidence type="ECO:0000313" key="3">
    <source>
        <dbReference type="Proteomes" id="UP000694552"/>
    </source>
</evidence>
<reference evidence="2" key="1">
    <citation type="submission" date="2025-08" db="UniProtKB">
        <authorList>
            <consortium name="Ensembl"/>
        </authorList>
    </citation>
    <scope>IDENTIFICATION</scope>
</reference>